<organism evidence="1 2">
    <name type="scientific">Candidatus Hakubella thermalkaliphila</name>
    <dbReference type="NCBI Taxonomy" id="2754717"/>
    <lineage>
        <taxon>Bacteria</taxon>
        <taxon>Bacillati</taxon>
        <taxon>Actinomycetota</taxon>
        <taxon>Actinomycetota incertae sedis</taxon>
        <taxon>Candidatus Hakubellales</taxon>
        <taxon>Candidatus Hakubellaceae</taxon>
        <taxon>Candidatus Hakubella</taxon>
    </lineage>
</organism>
<sequence>DSPDRAKYTNFDLFAVTPIIDINNHLEKDGGIRLE</sequence>
<evidence type="ECO:0000313" key="1">
    <source>
        <dbReference type="EMBL" id="GFP20492.1"/>
    </source>
</evidence>
<dbReference type="EMBL" id="BLRU01000470">
    <property type="protein sequence ID" value="GFP20492.1"/>
    <property type="molecule type" value="Genomic_DNA"/>
</dbReference>
<gene>
    <name evidence="1" type="ORF">HKBW3S03_01995</name>
</gene>
<dbReference type="AlphaFoldDB" id="A0A6V8NJJ9"/>
<accession>A0A6V8NJJ9</accession>
<proteinExistence type="predicted"/>
<comment type="caution">
    <text evidence="1">The sequence shown here is derived from an EMBL/GenBank/DDBJ whole genome shotgun (WGS) entry which is preliminary data.</text>
</comment>
<feature type="non-terminal residue" evidence="1">
    <location>
        <position position="1"/>
    </location>
</feature>
<protein>
    <submittedName>
        <fullName evidence="1">Uncharacterized protein</fullName>
    </submittedName>
</protein>
<dbReference type="Proteomes" id="UP000574717">
    <property type="component" value="Unassembled WGS sequence"/>
</dbReference>
<reference evidence="1 2" key="1">
    <citation type="journal article" date="2020" name="Front. Microbiol.">
        <title>Single-cell genomics of novel Actinobacteria with the Wood-Ljungdahl pathway discovered in a serpentinizing system.</title>
        <authorList>
            <person name="Merino N."/>
            <person name="Kawai M."/>
            <person name="Boyd E.S."/>
            <person name="Colman D.R."/>
            <person name="McGlynn S.E."/>
            <person name="Nealson K.H."/>
            <person name="Kurokawa K."/>
            <person name="Hongoh Y."/>
        </authorList>
    </citation>
    <scope>NUCLEOTIDE SEQUENCE [LARGE SCALE GENOMIC DNA]</scope>
    <source>
        <strain evidence="1 2">S03</strain>
    </source>
</reference>
<evidence type="ECO:0000313" key="2">
    <source>
        <dbReference type="Proteomes" id="UP000574717"/>
    </source>
</evidence>
<name>A0A6V8NJJ9_9ACTN</name>